<dbReference type="HOGENOM" id="CLU_1739150_0_0_10"/>
<dbReference type="Proteomes" id="UP000009049">
    <property type="component" value="Chromosome"/>
</dbReference>
<organism evidence="1 2">
    <name type="scientific">Robiginitalea biformata (strain ATCC BAA-864 / DSM 15991 / KCTC 12146 / HTCC2501)</name>
    <dbReference type="NCBI Taxonomy" id="313596"/>
    <lineage>
        <taxon>Bacteria</taxon>
        <taxon>Pseudomonadati</taxon>
        <taxon>Bacteroidota</taxon>
        <taxon>Flavobacteriia</taxon>
        <taxon>Flavobacteriales</taxon>
        <taxon>Flavobacteriaceae</taxon>
        <taxon>Robiginitalea</taxon>
    </lineage>
</organism>
<reference evidence="1 2" key="1">
    <citation type="journal article" date="2009" name="J. Bacteriol.">
        <title>Complete genome sequence of Robiginitalea biformata HTCC2501.</title>
        <authorList>
            <person name="Oh H.M."/>
            <person name="Giovannoni S.J."/>
            <person name="Lee K."/>
            <person name="Ferriera S."/>
            <person name="Johnson J."/>
            <person name="Cho J.C."/>
        </authorList>
    </citation>
    <scope>NUCLEOTIDE SEQUENCE [LARGE SCALE GENOMIC DNA]</scope>
    <source>
        <strain evidence="2">ATCC BAA-864 / HTCC2501 / KCTC 12146</strain>
    </source>
</reference>
<name>A4CKN2_ROBBH</name>
<dbReference type="KEGG" id="rbi:RB2501_13924"/>
<evidence type="ECO:0000313" key="1">
    <source>
        <dbReference type="EMBL" id="EAR15431.1"/>
    </source>
</evidence>
<proteinExistence type="predicted"/>
<protein>
    <submittedName>
        <fullName evidence="1">Uncharacterized protein</fullName>
    </submittedName>
</protein>
<gene>
    <name evidence="1" type="ordered locus">RB2501_13924</name>
</gene>
<dbReference type="RefSeq" id="WP_015754748.1">
    <property type="nucleotide sequence ID" value="NC_013222.1"/>
</dbReference>
<dbReference type="EMBL" id="CP001712">
    <property type="protein sequence ID" value="EAR15431.1"/>
    <property type="molecule type" value="Genomic_DNA"/>
</dbReference>
<dbReference type="AlphaFoldDB" id="A4CKN2"/>
<evidence type="ECO:0000313" key="2">
    <source>
        <dbReference type="Proteomes" id="UP000009049"/>
    </source>
</evidence>
<accession>A4CKN2</accession>
<sequence>MKVQTPSVKSIADKGLVVGGAIVGGAASKGVVGLLPAGKLTKIGVAAVSLAGAVAIKGKDTGAQIAQGALLGMAVVQGLEAAQEALAPTIQGYVSSGEPSKIKEFVSRAAGLGSADNFYPGLEPHTPTAHAAQPALAGPYNQKRVPLGAV</sequence>
<keyword evidence="2" id="KW-1185">Reference proteome</keyword>
<dbReference type="STRING" id="313596.RB2501_13924"/>